<evidence type="ECO:0000256" key="2">
    <source>
        <dbReference type="SAM" id="MobiDB-lite"/>
    </source>
</evidence>
<feature type="coiled-coil region" evidence="1">
    <location>
        <begin position="226"/>
        <end position="302"/>
    </location>
</feature>
<feature type="coiled-coil region" evidence="1">
    <location>
        <begin position="528"/>
        <end position="562"/>
    </location>
</feature>
<evidence type="ECO:0000313" key="4">
    <source>
        <dbReference type="Proteomes" id="UP001642484"/>
    </source>
</evidence>
<comment type="caution">
    <text evidence="3">The sequence shown here is derived from an EMBL/GenBank/DDBJ whole genome shotgun (WGS) entry which is preliminary data.</text>
</comment>
<name>A0ABP0SF25_9DINO</name>
<feature type="non-terminal residue" evidence="3">
    <location>
        <position position="1"/>
    </location>
</feature>
<protein>
    <submittedName>
        <fullName evidence="3">Uncharacterized protein</fullName>
    </submittedName>
</protein>
<dbReference type="EMBL" id="CAXAMN010027473">
    <property type="protein sequence ID" value="CAK9110953.1"/>
    <property type="molecule type" value="Genomic_DNA"/>
</dbReference>
<organism evidence="3 4">
    <name type="scientific">Durusdinium trenchii</name>
    <dbReference type="NCBI Taxonomy" id="1381693"/>
    <lineage>
        <taxon>Eukaryota</taxon>
        <taxon>Sar</taxon>
        <taxon>Alveolata</taxon>
        <taxon>Dinophyceae</taxon>
        <taxon>Suessiales</taxon>
        <taxon>Symbiodiniaceae</taxon>
        <taxon>Durusdinium</taxon>
    </lineage>
</organism>
<reference evidence="3 4" key="1">
    <citation type="submission" date="2024-02" db="EMBL/GenBank/DDBJ databases">
        <authorList>
            <person name="Chen Y."/>
            <person name="Shah S."/>
            <person name="Dougan E. K."/>
            <person name="Thang M."/>
            <person name="Chan C."/>
        </authorList>
    </citation>
    <scope>NUCLEOTIDE SEQUENCE [LARGE SCALE GENOMIC DNA]</scope>
</reference>
<proteinExistence type="predicted"/>
<gene>
    <name evidence="3" type="ORF">CCMP2556_LOCUS51535</name>
</gene>
<accession>A0ABP0SF25</accession>
<keyword evidence="4" id="KW-1185">Reference proteome</keyword>
<feature type="region of interest" description="Disordered" evidence="2">
    <location>
        <begin position="731"/>
        <end position="751"/>
    </location>
</feature>
<evidence type="ECO:0000256" key="1">
    <source>
        <dbReference type="SAM" id="Coils"/>
    </source>
</evidence>
<evidence type="ECO:0000313" key="3">
    <source>
        <dbReference type="EMBL" id="CAK9110953.1"/>
    </source>
</evidence>
<sequence>ELVRVWDAIDALQAADQERNCQLEQLTHTCHELAEARQGVLADVDGCQSNTRQLEADLRSLGARVEAVASSAAHCSKDVADVKARARDVEKSQLHCHELLQQRTSELQELLERRTYESSGKLEATCQALRLADAERQRQLEQLSRSCDSLAEARKGIVAEVDSCHSIDRQLEEAVRRLDGRVERASSLALQCSEGVADAKGFARELSEKVLAQCGELLENRSLEMKELLEQQAAEAISKMEVLKVSNNECHQQLDFLSRALAELSEARRGMFAEVESCQSSDRKLEESLRRMENRVERLSSVTTQCSEGLNEQKTLAQQNTEKAQLQCTELLELRIRELKEQLKHREELSSNTAKEVKAQGDALAQLARKQELTVESLQAGHGDLRRSVEAQFRRQEQLERQGSESSAALQALQVLVVERGQQLERVSKVCSELSEARKGMVTEVENCRLIQRQLEDALHRVDARLESVSSVAAQCSGGVVDVKAFAQAAADKARNEAFAQGRELLELRSGELKEQMDRKMGEMVPKVEALKLSSNEHHQQLEQLLEQRKGLLSDVEQLRASGRQLEDTLRGQGVQLTQALQGVVEAKSMAEKGATRAREQLESRSVELKELVEQRFGEGSVKLEALRASDSEQLQQLQQLAKTCAELGESSRGSTAGIESCHRQLEEAVRRVDARFERMAVMTSQCAEGTSEMKSFVREVTEKTALQCKDLLENRHSEIKELVTQLRQETRSIEKDGRSQKDEVSELKKQKESLETTQELLKRQTLDMASDLQALKLADAEQVTQLERLSRALAELTEMKKGISADFEVCRTFDRKLEAALRSMDEKISIVDAQCREGFADLKVAQETADKAREEQLHCWHQHSEQLEQRASEIKALKTQWNDVSQQMEQLMEARRGMRTELQGCQTAERQLEGRLERLFAMATQCSEGLGEVKAFARECSERVQQQSKELAEQRLGEVKALAGLLKPLHSILQATMHGCSSKLCTHDQITSISIWSGTGGAAVS</sequence>
<keyword evidence="1" id="KW-0175">Coiled coil</keyword>
<dbReference type="Proteomes" id="UP001642484">
    <property type="component" value="Unassembled WGS sequence"/>
</dbReference>